<dbReference type="Gene3D" id="3.40.50.880">
    <property type="match status" value="1"/>
</dbReference>
<sequence>MRILPKDRPPSRLSGMVSVLLVQPRQGEAVVAAERRDFLQSTGLKPDELTSRMLDSVDTIVGSLEGFDGVIVGGSPLNVTNFEYDAWQHHVHRQLAALARQPLPTMFVCYGNTFLAHLDGGEVGRTHPEQSGPTSVHLTEEGQRDILTHDLPDTFMSFTGHTENVVTAAPGHRVLATGPTCPVQMVRANATTWAVQFHADMDALAMKNRMDFYANYGYFSPEDYDQIIAGLPSVDAVYANRVLRNFIEVCEGTRPADGAEHQPSGGHRLSSPGSR</sequence>
<dbReference type="eggNOG" id="COG0518">
    <property type="taxonomic scope" value="Bacteria"/>
</dbReference>
<evidence type="ECO:0000313" key="3">
    <source>
        <dbReference type="EMBL" id="BAC18474.1"/>
    </source>
</evidence>
<dbReference type="CDD" id="cd01741">
    <property type="entry name" value="GATase1_1"/>
    <property type="match status" value="1"/>
</dbReference>
<dbReference type="SUPFAM" id="SSF52317">
    <property type="entry name" value="Class I glutamine amidotransferase-like"/>
    <property type="match status" value="1"/>
</dbReference>
<dbReference type="Proteomes" id="UP000001409">
    <property type="component" value="Chromosome"/>
</dbReference>
<evidence type="ECO:0000256" key="1">
    <source>
        <dbReference type="SAM" id="MobiDB-lite"/>
    </source>
</evidence>
<dbReference type="Pfam" id="PF00117">
    <property type="entry name" value="GATase"/>
    <property type="match status" value="1"/>
</dbReference>
<dbReference type="InterPro" id="IPR044992">
    <property type="entry name" value="ChyE-like"/>
</dbReference>
<dbReference type="GO" id="GO:0005829">
    <property type="term" value="C:cytosol"/>
    <property type="evidence" value="ECO:0007669"/>
    <property type="project" value="TreeGrafter"/>
</dbReference>
<dbReference type="HOGENOM" id="CLU_054974_4_0_11"/>
<dbReference type="KEGG" id="cef:CE1664"/>
<dbReference type="AlphaFoldDB" id="Q8FTA5"/>
<dbReference type="PROSITE" id="PS51273">
    <property type="entry name" value="GATASE_TYPE_1"/>
    <property type="match status" value="1"/>
</dbReference>
<accession>Q8FTA5</accession>
<evidence type="ECO:0000313" key="4">
    <source>
        <dbReference type="Proteomes" id="UP000001409"/>
    </source>
</evidence>
<dbReference type="NCBIfam" id="NF005743">
    <property type="entry name" value="PRK07567.1"/>
    <property type="match status" value="1"/>
</dbReference>
<dbReference type="STRING" id="196164.gene:10742085"/>
<dbReference type="EMBL" id="BA000035">
    <property type="protein sequence ID" value="BAC18474.1"/>
    <property type="molecule type" value="Genomic_DNA"/>
</dbReference>
<dbReference type="PANTHER" id="PTHR42695">
    <property type="entry name" value="GLUTAMINE AMIDOTRANSFERASE YLR126C-RELATED"/>
    <property type="match status" value="1"/>
</dbReference>
<proteinExistence type="predicted"/>
<dbReference type="PANTHER" id="PTHR42695:SF5">
    <property type="entry name" value="GLUTAMINE AMIDOTRANSFERASE YLR126C-RELATED"/>
    <property type="match status" value="1"/>
</dbReference>
<name>Q8FTA5_COREF</name>
<reference evidence="3 4" key="1">
    <citation type="journal article" date="2003" name="Genome Res.">
        <title>Comparative complete genome sequence analysis of the amino acid replacements responsible for the thermostability of Corynebacterium efficiens.</title>
        <authorList>
            <person name="Nishio Y."/>
            <person name="Nakamura Y."/>
            <person name="Kawarabayasi Y."/>
            <person name="Usuda Y."/>
            <person name="Kimura E."/>
            <person name="Sugimoto S."/>
            <person name="Matsui K."/>
            <person name="Yamagishi A."/>
            <person name="Kikuchi H."/>
            <person name="Ikeo K."/>
            <person name="Gojobori T."/>
        </authorList>
    </citation>
    <scope>NUCLEOTIDE SEQUENCE [LARGE SCALE GENOMIC DNA]</scope>
    <source>
        <strain evidence="4">DSM 44549 / YS-314 / AJ 12310 / JCM 11189 / NBRC 100395</strain>
    </source>
</reference>
<dbReference type="InterPro" id="IPR017926">
    <property type="entry name" value="GATASE"/>
</dbReference>
<protein>
    <recommendedName>
        <fullName evidence="2">Glutamine amidotransferase domain-containing protein</fullName>
    </recommendedName>
</protein>
<organism evidence="3 4">
    <name type="scientific">Corynebacterium efficiens (strain DSM 44549 / YS-314 / AJ 12310 / JCM 11189 / NBRC 100395)</name>
    <dbReference type="NCBI Taxonomy" id="196164"/>
    <lineage>
        <taxon>Bacteria</taxon>
        <taxon>Bacillati</taxon>
        <taxon>Actinomycetota</taxon>
        <taxon>Actinomycetes</taxon>
        <taxon>Mycobacteriales</taxon>
        <taxon>Corynebacteriaceae</taxon>
        <taxon>Corynebacterium</taxon>
    </lineage>
</organism>
<keyword evidence="4" id="KW-1185">Reference proteome</keyword>
<feature type="region of interest" description="Disordered" evidence="1">
    <location>
        <begin position="254"/>
        <end position="275"/>
    </location>
</feature>
<dbReference type="InterPro" id="IPR029062">
    <property type="entry name" value="Class_I_gatase-like"/>
</dbReference>
<feature type="domain" description="Glutamine amidotransferase" evidence="2">
    <location>
        <begin position="63"/>
        <end position="199"/>
    </location>
</feature>
<evidence type="ECO:0000259" key="2">
    <source>
        <dbReference type="Pfam" id="PF00117"/>
    </source>
</evidence>